<evidence type="ECO:0000259" key="1">
    <source>
        <dbReference type="Pfam" id="PF04471"/>
    </source>
</evidence>
<dbReference type="AlphaFoldDB" id="A0A1C3XS24"/>
<dbReference type="EMBL" id="FMAI01000034">
    <property type="protein sequence ID" value="SCB55052.1"/>
    <property type="molecule type" value="Genomic_DNA"/>
</dbReference>
<gene>
    <name evidence="2" type="ORF">GA0061098_103426</name>
</gene>
<accession>A0A1C3XS24</accession>
<keyword evidence="3" id="KW-1185">Reference proteome</keyword>
<dbReference type="Pfam" id="PF04471">
    <property type="entry name" value="Mrr_cat"/>
    <property type="match status" value="1"/>
</dbReference>
<evidence type="ECO:0000313" key="2">
    <source>
        <dbReference type="EMBL" id="SCB55052.1"/>
    </source>
</evidence>
<organism evidence="2 3">
    <name type="scientific">Bradyrhizobium shewense</name>
    <dbReference type="NCBI Taxonomy" id="1761772"/>
    <lineage>
        <taxon>Bacteria</taxon>
        <taxon>Pseudomonadati</taxon>
        <taxon>Pseudomonadota</taxon>
        <taxon>Alphaproteobacteria</taxon>
        <taxon>Hyphomicrobiales</taxon>
        <taxon>Nitrobacteraceae</taxon>
        <taxon>Bradyrhizobium</taxon>
    </lineage>
</organism>
<evidence type="ECO:0000313" key="3">
    <source>
        <dbReference type="Proteomes" id="UP000199184"/>
    </source>
</evidence>
<sequence>MGQCAVRSVPRNSSGECMTNTVDKGDGFRDTVVSMLEAAGFAAESEVREDFKKADARWWREEIDGRMTQLLETKNYDGTLGKSECTEFTAEYGGLVRSGKAHRAWLISKGPISPDGRALVDNEPGLKAMTFAEFQRRLLGVDRYIQDLVAAYDAERIGEWYVRAVSGGLPSLGKRR</sequence>
<dbReference type="InterPro" id="IPR007560">
    <property type="entry name" value="Restrct_endonuc_IV_Mrr"/>
</dbReference>
<protein>
    <recommendedName>
        <fullName evidence="1">Restriction endonuclease type IV Mrr domain-containing protein</fullName>
    </recommendedName>
</protein>
<dbReference type="Proteomes" id="UP000199184">
    <property type="component" value="Unassembled WGS sequence"/>
</dbReference>
<feature type="domain" description="Restriction endonuclease type IV Mrr" evidence="1">
    <location>
        <begin position="25"/>
        <end position="136"/>
    </location>
</feature>
<proteinExistence type="predicted"/>
<reference evidence="3" key="1">
    <citation type="submission" date="2016-08" db="EMBL/GenBank/DDBJ databases">
        <authorList>
            <person name="Varghese N."/>
            <person name="Submissions Spin"/>
        </authorList>
    </citation>
    <scope>NUCLEOTIDE SEQUENCE [LARGE SCALE GENOMIC DNA]</scope>
    <source>
        <strain evidence="3">ERR11</strain>
    </source>
</reference>
<name>A0A1C3XS24_9BRAD</name>